<accession>A0A812JGJ2</accession>
<keyword evidence="2" id="KW-1185">Reference proteome</keyword>
<evidence type="ECO:0000313" key="2">
    <source>
        <dbReference type="Proteomes" id="UP000604046"/>
    </source>
</evidence>
<name>A0A812JGJ2_9DINO</name>
<comment type="caution">
    <text evidence="1">The sequence shown here is derived from an EMBL/GenBank/DDBJ whole genome shotgun (WGS) entry which is preliminary data.</text>
</comment>
<organism evidence="1 2">
    <name type="scientific">Symbiodinium natans</name>
    <dbReference type="NCBI Taxonomy" id="878477"/>
    <lineage>
        <taxon>Eukaryota</taxon>
        <taxon>Sar</taxon>
        <taxon>Alveolata</taxon>
        <taxon>Dinophyceae</taxon>
        <taxon>Suessiales</taxon>
        <taxon>Symbiodiniaceae</taxon>
        <taxon>Symbiodinium</taxon>
    </lineage>
</organism>
<protein>
    <submittedName>
        <fullName evidence="1">GIP protein</fullName>
    </submittedName>
</protein>
<dbReference type="EMBL" id="CAJNDS010000435">
    <property type="protein sequence ID" value="CAE7205943.1"/>
    <property type="molecule type" value="Genomic_DNA"/>
</dbReference>
<gene>
    <name evidence="1" type="primary">GIP</name>
    <name evidence="1" type="ORF">SNAT2548_LOCUS6540</name>
</gene>
<evidence type="ECO:0000313" key="1">
    <source>
        <dbReference type="EMBL" id="CAE7205943.1"/>
    </source>
</evidence>
<dbReference type="AlphaFoldDB" id="A0A812JGJ2"/>
<proteinExistence type="predicted"/>
<dbReference type="Proteomes" id="UP000604046">
    <property type="component" value="Unassembled WGS sequence"/>
</dbReference>
<sequence length="98" mass="11247">MKDKGLFKNHFPNIPPAGKSINVPLAVPWQKLVNERKYRRTATFCLPFWVHHGLKDQKLPSEDFRYGIRGQKGASTEDTMKATLRAREFALESFGCIL</sequence>
<reference evidence="1" key="1">
    <citation type="submission" date="2021-02" db="EMBL/GenBank/DDBJ databases">
        <authorList>
            <person name="Dougan E. K."/>
            <person name="Rhodes N."/>
            <person name="Thang M."/>
            <person name="Chan C."/>
        </authorList>
    </citation>
    <scope>NUCLEOTIDE SEQUENCE</scope>
</reference>
<dbReference type="OrthoDB" id="2096280at2759"/>